<feature type="transmembrane region" description="Helical" evidence="1">
    <location>
        <begin position="57"/>
        <end position="82"/>
    </location>
</feature>
<protein>
    <submittedName>
        <fullName evidence="2">Succinate dehydrogenase cytochrome b subunit</fullName>
    </submittedName>
</protein>
<keyword evidence="3" id="KW-1185">Reference proteome</keyword>
<accession>A0ABS0EF91</accession>
<dbReference type="NCBIfam" id="TIGR02046">
    <property type="entry name" value="sdhC_b558_fam"/>
    <property type="match status" value="1"/>
</dbReference>
<dbReference type="SUPFAM" id="SSF81343">
    <property type="entry name" value="Fumarate reductase respiratory complex transmembrane subunits"/>
    <property type="match status" value="1"/>
</dbReference>
<name>A0ABS0EF91_9FLAO</name>
<sequence>MWYLKNALTRKNLMALTGLFLSFFLIIHLVGNLQLLLPEAEAQLQYNWYSRLLADNIFIKIIAMVLYLCILLHTIDAIYLTIKSKKAQGAGYAKDKRGRASKWYARNMMFLGSIVFLFLVIHFKDFWYQFKFGEMPLDANGNKDLYTLVVEAFDQLWYVILYVIAIIALGYHLLHGVFSAHRTLGLYHPLYSKIVKYLGIIYTVIMTIGYIIIPIFIYLNR</sequence>
<gene>
    <name evidence="2" type="ORF">ITJ86_04385</name>
</gene>
<dbReference type="InterPro" id="IPR011138">
    <property type="entry name" value="Cytochrome_b-558"/>
</dbReference>
<feature type="transmembrane region" description="Helical" evidence="1">
    <location>
        <begin position="194"/>
        <end position="219"/>
    </location>
</feature>
<organism evidence="2 3">
    <name type="scientific">Winogradskyella marina</name>
    <dbReference type="NCBI Taxonomy" id="2785530"/>
    <lineage>
        <taxon>Bacteria</taxon>
        <taxon>Pseudomonadati</taxon>
        <taxon>Bacteroidota</taxon>
        <taxon>Flavobacteriia</taxon>
        <taxon>Flavobacteriales</taxon>
        <taxon>Flavobacteriaceae</taxon>
        <taxon>Winogradskyella</taxon>
    </lineage>
</organism>
<reference evidence="2 3" key="1">
    <citation type="submission" date="2020-11" db="EMBL/GenBank/DDBJ databases">
        <title>Winogradskyella marina sp. nov., isolated from marine sediment.</title>
        <authorList>
            <person name="Bo J."/>
            <person name="Wang S."/>
            <person name="Song X."/>
            <person name="Du Z."/>
        </authorList>
    </citation>
    <scope>NUCLEOTIDE SEQUENCE [LARGE SCALE GENOMIC DNA]</scope>
    <source>
        <strain evidence="2 3">F6397</strain>
    </source>
</reference>
<feature type="transmembrane region" description="Helical" evidence="1">
    <location>
        <begin position="103"/>
        <end position="123"/>
    </location>
</feature>
<evidence type="ECO:0000256" key="1">
    <source>
        <dbReference type="SAM" id="Phobius"/>
    </source>
</evidence>
<feature type="transmembrane region" description="Helical" evidence="1">
    <location>
        <begin position="156"/>
        <end position="174"/>
    </location>
</feature>
<dbReference type="RefSeq" id="WP_195870393.1">
    <property type="nucleotide sequence ID" value="NZ_JADOET010000002.1"/>
</dbReference>
<dbReference type="Proteomes" id="UP000611215">
    <property type="component" value="Unassembled WGS sequence"/>
</dbReference>
<feature type="transmembrane region" description="Helical" evidence="1">
    <location>
        <begin position="12"/>
        <end position="37"/>
    </location>
</feature>
<dbReference type="Gene3D" id="1.20.1300.10">
    <property type="entry name" value="Fumarate reductase/succinate dehydrogenase, transmembrane subunit"/>
    <property type="match status" value="1"/>
</dbReference>
<evidence type="ECO:0000313" key="3">
    <source>
        <dbReference type="Proteomes" id="UP000611215"/>
    </source>
</evidence>
<keyword evidence="1" id="KW-1133">Transmembrane helix</keyword>
<proteinExistence type="predicted"/>
<evidence type="ECO:0000313" key="2">
    <source>
        <dbReference type="EMBL" id="MBF8149120.1"/>
    </source>
</evidence>
<dbReference type="InterPro" id="IPR034804">
    <property type="entry name" value="SQR/QFR_C/D"/>
</dbReference>
<keyword evidence="1" id="KW-0472">Membrane</keyword>
<dbReference type="CDD" id="cd03498">
    <property type="entry name" value="SQR_TypeB_2_TM"/>
    <property type="match status" value="1"/>
</dbReference>
<comment type="caution">
    <text evidence="2">The sequence shown here is derived from an EMBL/GenBank/DDBJ whole genome shotgun (WGS) entry which is preliminary data.</text>
</comment>
<keyword evidence="1" id="KW-0812">Transmembrane</keyword>
<dbReference type="EMBL" id="JADOET010000002">
    <property type="protein sequence ID" value="MBF8149120.1"/>
    <property type="molecule type" value="Genomic_DNA"/>
</dbReference>